<dbReference type="RefSeq" id="WP_160142382.1">
    <property type="nucleotide sequence ID" value="NZ_UWPJ01000034.1"/>
</dbReference>
<sequence>MAGAQSRTVVVDGVRTHYIEAGEGEPLVLIHGGEFGACAEISWEFNIGPLAEHYRVIAPDMLGYGRTEKIFSFENFWQKRVDHIAALLRLLGIEAAHFCGNSMGGTMILAEAANAGQSWPVGSVVSVCGGSPVNEAARQVLHTYDLTLEGMRAITGLLVQAPQLRGDEDYIRRRHELSLLPGAWEATAAPRFSAPNRPARLPRPALRPEAIGVPTLVIGGASDPVNDPAFAPTLAESIPGGELLMIDGAGHCPQIDQPGVFNAQVIEFLRRNPLARR</sequence>
<name>A0A3P4B6Z2_9BURK</name>
<dbReference type="EMBL" id="UWPJ01000034">
    <property type="protein sequence ID" value="VCU72053.1"/>
    <property type="molecule type" value="Genomic_DNA"/>
</dbReference>
<dbReference type="OrthoDB" id="3663240at2"/>
<gene>
    <name evidence="2" type="primary">carC_2</name>
    <name evidence="2" type="ORF">PIGHUM_04148</name>
</gene>
<evidence type="ECO:0000313" key="3">
    <source>
        <dbReference type="Proteomes" id="UP000277294"/>
    </source>
</evidence>
<proteinExistence type="predicted"/>
<dbReference type="Gene3D" id="3.40.50.1820">
    <property type="entry name" value="alpha/beta hydrolase"/>
    <property type="match status" value="1"/>
</dbReference>
<dbReference type="GO" id="GO:0018768">
    <property type="term" value="F:2-hydroxy-6-oxo-6-(2'-aminophenyl)hexa-2,4-dienoate hydrolase activity"/>
    <property type="evidence" value="ECO:0007669"/>
    <property type="project" value="UniProtKB-EC"/>
</dbReference>
<keyword evidence="3" id="KW-1185">Reference proteome</keyword>
<dbReference type="AlphaFoldDB" id="A0A3P4B6Z2"/>
<dbReference type="PRINTS" id="PR00111">
    <property type="entry name" value="ABHYDROLASE"/>
</dbReference>
<feature type="domain" description="AB hydrolase-1" evidence="1">
    <location>
        <begin position="27"/>
        <end position="263"/>
    </location>
</feature>
<organism evidence="2 3">
    <name type="scientific">Pigmentiphaga humi</name>
    <dbReference type="NCBI Taxonomy" id="2478468"/>
    <lineage>
        <taxon>Bacteria</taxon>
        <taxon>Pseudomonadati</taxon>
        <taxon>Pseudomonadota</taxon>
        <taxon>Betaproteobacteria</taxon>
        <taxon>Burkholderiales</taxon>
        <taxon>Alcaligenaceae</taxon>
        <taxon>Pigmentiphaga</taxon>
    </lineage>
</organism>
<dbReference type="InterPro" id="IPR000073">
    <property type="entry name" value="AB_hydrolase_1"/>
</dbReference>
<dbReference type="EC" id="3.7.1.13" evidence="2"/>
<reference evidence="2 3" key="1">
    <citation type="submission" date="2018-10" db="EMBL/GenBank/DDBJ databases">
        <authorList>
            <person name="Criscuolo A."/>
        </authorList>
    </citation>
    <scope>NUCLEOTIDE SEQUENCE [LARGE SCALE GENOMIC DNA]</scope>
    <source>
        <strain evidence="2">DnA1</strain>
    </source>
</reference>
<dbReference type="Pfam" id="PF12697">
    <property type="entry name" value="Abhydrolase_6"/>
    <property type="match status" value="1"/>
</dbReference>
<protein>
    <submittedName>
        <fullName evidence="2">2-hydroxy-6-oxo-6-(2'-aminophenyl)hexa-2, 4-dienoic acid hydrolase</fullName>
        <ecNumber evidence="2">3.7.1.13</ecNumber>
    </submittedName>
</protein>
<dbReference type="InterPro" id="IPR029058">
    <property type="entry name" value="AB_hydrolase_fold"/>
</dbReference>
<evidence type="ECO:0000313" key="2">
    <source>
        <dbReference type="EMBL" id="VCU72053.1"/>
    </source>
</evidence>
<dbReference type="Proteomes" id="UP000277294">
    <property type="component" value="Unassembled WGS sequence"/>
</dbReference>
<dbReference type="PANTHER" id="PTHR46438">
    <property type="entry name" value="ALPHA/BETA-HYDROLASES SUPERFAMILY PROTEIN"/>
    <property type="match status" value="1"/>
</dbReference>
<dbReference type="InterPro" id="IPR000639">
    <property type="entry name" value="Epox_hydrolase-like"/>
</dbReference>
<dbReference type="PRINTS" id="PR00412">
    <property type="entry name" value="EPOXHYDRLASE"/>
</dbReference>
<dbReference type="SUPFAM" id="SSF53474">
    <property type="entry name" value="alpha/beta-Hydrolases"/>
    <property type="match status" value="1"/>
</dbReference>
<evidence type="ECO:0000259" key="1">
    <source>
        <dbReference type="Pfam" id="PF12697"/>
    </source>
</evidence>
<accession>A0A3P4B6Z2</accession>
<keyword evidence="2" id="KW-0378">Hydrolase</keyword>